<protein>
    <submittedName>
        <fullName evidence="4">7TM_GPCR_Srx domain-containing protein</fullName>
    </submittedName>
</protein>
<evidence type="ECO:0000313" key="2">
    <source>
        <dbReference type="EMBL" id="VDD86726.1"/>
    </source>
</evidence>
<evidence type="ECO:0000313" key="4">
    <source>
        <dbReference type="WBParaSite" id="EVEC_0000216101-mRNA-1"/>
    </source>
</evidence>
<reference evidence="4" key="1">
    <citation type="submission" date="2017-02" db="UniProtKB">
        <authorList>
            <consortium name="WormBaseParasite"/>
        </authorList>
    </citation>
    <scope>IDENTIFICATION</scope>
</reference>
<dbReference type="AlphaFoldDB" id="A0A0N4UXA5"/>
<feature type="transmembrane region" description="Helical" evidence="1">
    <location>
        <begin position="128"/>
        <end position="153"/>
    </location>
</feature>
<reference evidence="2 3" key="2">
    <citation type="submission" date="2018-10" db="EMBL/GenBank/DDBJ databases">
        <authorList>
            <consortium name="Pathogen Informatics"/>
        </authorList>
    </citation>
    <scope>NUCLEOTIDE SEQUENCE [LARGE SCALE GENOMIC DNA]</scope>
</reference>
<feature type="transmembrane region" description="Helical" evidence="1">
    <location>
        <begin position="43"/>
        <end position="69"/>
    </location>
</feature>
<evidence type="ECO:0000313" key="3">
    <source>
        <dbReference type="Proteomes" id="UP000274131"/>
    </source>
</evidence>
<keyword evidence="3" id="KW-1185">Reference proteome</keyword>
<evidence type="ECO:0000256" key="1">
    <source>
        <dbReference type="SAM" id="Phobius"/>
    </source>
</evidence>
<keyword evidence="1" id="KW-0472">Membrane</keyword>
<sequence length="185" mass="20619">MLLSMPHTLGYFSKITFNCLIAIERISMFLCKSFHHFVETHTLLYISIGWFVGVLTIISTTVIGCWKTYSTHTMQFTYSCGTCTLFGDFEITAILLWGTQALQGSVTCFSQFIDSFMFYTFPMIAPSAVWAAALANFIYVGNALAQAPILLVFNKSIRSTLADMCGYGVSKVHSMKPTTIEGTKF</sequence>
<keyword evidence="1" id="KW-1133">Transmembrane helix</keyword>
<keyword evidence="1" id="KW-0812">Transmembrane</keyword>
<dbReference type="EMBL" id="UXUI01007277">
    <property type="protein sequence ID" value="VDD86726.1"/>
    <property type="molecule type" value="Genomic_DNA"/>
</dbReference>
<accession>A0A0N4UXA5</accession>
<organism evidence="4">
    <name type="scientific">Enterobius vermicularis</name>
    <name type="common">Human pinworm</name>
    <dbReference type="NCBI Taxonomy" id="51028"/>
    <lineage>
        <taxon>Eukaryota</taxon>
        <taxon>Metazoa</taxon>
        <taxon>Ecdysozoa</taxon>
        <taxon>Nematoda</taxon>
        <taxon>Chromadorea</taxon>
        <taxon>Rhabditida</taxon>
        <taxon>Spirurina</taxon>
        <taxon>Oxyuridomorpha</taxon>
        <taxon>Oxyuroidea</taxon>
        <taxon>Oxyuridae</taxon>
        <taxon>Enterobius</taxon>
    </lineage>
</organism>
<dbReference type="WBParaSite" id="EVEC_0000216101-mRNA-1">
    <property type="protein sequence ID" value="EVEC_0000216101-mRNA-1"/>
    <property type="gene ID" value="EVEC_0000216101"/>
</dbReference>
<proteinExistence type="predicted"/>
<dbReference type="Proteomes" id="UP000274131">
    <property type="component" value="Unassembled WGS sequence"/>
</dbReference>
<gene>
    <name evidence="2" type="ORF">EVEC_LOCUS1869</name>
</gene>
<name>A0A0N4UXA5_ENTVE</name>